<accession>A0AA49JGY9</accession>
<dbReference type="InterPro" id="IPR013324">
    <property type="entry name" value="RNA_pol_sigma_r3/r4-like"/>
</dbReference>
<dbReference type="KEGG" id="msaa:QYS49_07455"/>
<dbReference type="InterPro" id="IPR014284">
    <property type="entry name" value="RNA_pol_sigma-70_dom"/>
</dbReference>
<gene>
    <name evidence="7" type="ORF">QYS49_07455</name>
</gene>
<dbReference type="AlphaFoldDB" id="A0AA49JGY9"/>
<dbReference type="SUPFAM" id="SSF88659">
    <property type="entry name" value="Sigma3 and sigma4 domains of RNA polymerase sigma factors"/>
    <property type="match status" value="1"/>
</dbReference>
<feature type="domain" description="RNA polymerase sigma-70 region 2" evidence="5">
    <location>
        <begin position="11"/>
        <end position="76"/>
    </location>
</feature>
<dbReference type="GO" id="GO:0016987">
    <property type="term" value="F:sigma factor activity"/>
    <property type="evidence" value="ECO:0007669"/>
    <property type="project" value="UniProtKB-KW"/>
</dbReference>
<organism evidence="7 8">
    <name type="scientific">Marivirga salinarum</name>
    <dbReference type="NCBI Taxonomy" id="3059078"/>
    <lineage>
        <taxon>Bacteria</taxon>
        <taxon>Pseudomonadati</taxon>
        <taxon>Bacteroidota</taxon>
        <taxon>Cytophagia</taxon>
        <taxon>Cytophagales</taxon>
        <taxon>Marivirgaceae</taxon>
        <taxon>Marivirga</taxon>
    </lineage>
</organism>
<evidence type="ECO:0000256" key="1">
    <source>
        <dbReference type="ARBA" id="ARBA00010641"/>
    </source>
</evidence>
<dbReference type="SUPFAM" id="SSF88946">
    <property type="entry name" value="Sigma2 domain of RNA polymerase sigma factors"/>
    <property type="match status" value="1"/>
</dbReference>
<keyword evidence="4" id="KW-0804">Transcription</keyword>
<proteinExistence type="inferred from homology"/>
<dbReference type="GO" id="GO:0003677">
    <property type="term" value="F:DNA binding"/>
    <property type="evidence" value="ECO:0007669"/>
    <property type="project" value="InterPro"/>
</dbReference>
<protein>
    <submittedName>
        <fullName evidence="7">RNA polymerase sigma factor</fullName>
    </submittedName>
</protein>
<dbReference type="NCBIfam" id="TIGR02937">
    <property type="entry name" value="sigma70-ECF"/>
    <property type="match status" value="1"/>
</dbReference>
<comment type="similarity">
    <text evidence="1">Belongs to the sigma-70 factor family. ECF subfamily.</text>
</comment>
<reference evidence="7 8" key="1">
    <citation type="submission" date="2023-08" db="EMBL/GenBank/DDBJ databases">
        <title>Comparative genomics and taxonomic characterization of three novel marine species of genus Marivirga.</title>
        <authorList>
            <person name="Muhammad N."/>
            <person name="Kim S.-G."/>
        </authorList>
    </citation>
    <scope>NUCLEOTIDE SEQUENCE [LARGE SCALE GENOMIC DNA]</scope>
    <source>
        <strain evidence="7 8">BDSF4-3</strain>
    </source>
</reference>
<name>A0AA49JGY9_9BACT</name>
<feature type="domain" description="RNA polymerase sigma factor 70 region 4 type 2" evidence="6">
    <location>
        <begin position="103"/>
        <end position="153"/>
    </location>
</feature>
<dbReference type="Gene3D" id="1.10.1740.10">
    <property type="match status" value="1"/>
</dbReference>
<dbReference type="Pfam" id="PF04542">
    <property type="entry name" value="Sigma70_r2"/>
    <property type="match status" value="1"/>
</dbReference>
<evidence type="ECO:0000313" key="8">
    <source>
        <dbReference type="Proteomes" id="UP001230496"/>
    </source>
</evidence>
<evidence type="ECO:0000256" key="2">
    <source>
        <dbReference type="ARBA" id="ARBA00023015"/>
    </source>
</evidence>
<dbReference type="Gene3D" id="1.10.10.10">
    <property type="entry name" value="Winged helix-like DNA-binding domain superfamily/Winged helix DNA-binding domain"/>
    <property type="match status" value="1"/>
</dbReference>
<keyword evidence="8" id="KW-1185">Reference proteome</keyword>
<dbReference type="PANTHER" id="PTHR43133">
    <property type="entry name" value="RNA POLYMERASE ECF-TYPE SIGMA FACTO"/>
    <property type="match status" value="1"/>
</dbReference>
<dbReference type="Proteomes" id="UP001230496">
    <property type="component" value="Chromosome"/>
</dbReference>
<dbReference type="RefSeq" id="WP_308349934.1">
    <property type="nucleotide sequence ID" value="NZ_CP129971.1"/>
</dbReference>
<dbReference type="InterPro" id="IPR013325">
    <property type="entry name" value="RNA_pol_sigma_r2"/>
</dbReference>
<keyword evidence="3" id="KW-0731">Sigma factor</keyword>
<dbReference type="InterPro" id="IPR007627">
    <property type="entry name" value="RNA_pol_sigma70_r2"/>
</dbReference>
<evidence type="ECO:0000259" key="6">
    <source>
        <dbReference type="Pfam" id="PF08281"/>
    </source>
</evidence>
<dbReference type="GO" id="GO:0006352">
    <property type="term" value="P:DNA-templated transcription initiation"/>
    <property type="evidence" value="ECO:0007669"/>
    <property type="project" value="InterPro"/>
</dbReference>
<evidence type="ECO:0000256" key="4">
    <source>
        <dbReference type="ARBA" id="ARBA00023163"/>
    </source>
</evidence>
<dbReference type="PANTHER" id="PTHR43133:SF45">
    <property type="entry name" value="RNA POLYMERASE ECF-TYPE SIGMA FACTOR"/>
    <property type="match status" value="1"/>
</dbReference>
<dbReference type="InterPro" id="IPR013249">
    <property type="entry name" value="RNA_pol_sigma70_r4_t2"/>
</dbReference>
<evidence type="ECO:0000313" key="7">
    <source>
        <dbReference type="EMBL" id="WKK77055.2"/>
    </source>
</evidence>
<dbReference type="InterPro" id="IPR036388">
    <property type="entry name" value="WH-like_DNA-bd_sf"/>
</dbReference>
<sequence length="160" mass="18911">MNENEFLTHINENTGLIKRLINMYIDTSDEREDMFQEILMRCWISKDRFRGESKFSTWLYRLSLNSILTSLKKKSRLTTSPLDKEVEYIPGDKNNEESEIRSRLYLAIKKLDDIDKTIITMHLDAFTNPEIADFMGISVNHCNVKLFRIKNKLETILKDN</sequence>
<keyword evidence="2" id="KW-0805">Transcription regulation</keyword>
<evidence type="ECO:0000259" key="5">
    <source>
        <dbReference type="Pfam" id="PF04542"/>
    </source>
</evidence>
<dbReference type="Pfam" id="PF08281">
    <property type="entry name" value="Sigma70_r4_2"/>
    <property type="match status" value="1"/>
</dbReference>
<evidence type="ECO:0000256" key="3">
    <source>
        <dbReference type="ARBA" id="ARBA00023082"/>
    </source>
</evidence>
<dbReference type="InterPro" id="IPR039425">
    <property type="entry name" value="RNA_pol_sigma-70-like"/>
</dbReference>
<dbReference type="EMBL" id="CP129971">
    <property type="protein sequence ID" value="WKK77055.2"/>
    <property type="molecule type" value="Genomic_DNA"/>
</dbReference>